<evidence type="ECO:0000313" key="2">
    <source>
        <dbReference type="Proteomes" id="UP000690515"/>
    </source>
</evidence>
<accession>A0ABS5ZJK0</accession>
<keyword evidence="2" id="KW-1185">Reference proteome</keyword>
<reference evidence="1 2" key="1">
    <citation type="submission" date="2021-04" db="EMBL/GenBank/DDBJ databases">
        <authorList>
            <person name="Pira H."/>
            <person name="Risdian C."/>
            <person name="Wink J."/>
        </authorList>
    </citation>
    <scope>NUCLEOTIDE SEQUENCE [LARGE SCALE GENOMIC DNA]</scope>
    <source>
        <strain evidence="1 2">WH53</strain>
    </source>
</reference>
<organism evidence="1 2">
    <name type="scientific">Zooshikella harenae</name>
    <dbReference type="NCBI Taxonomy" id="2827238"/>
    <lineage>
        <taxon>Bacteria</taxon>
        <taxon>Pseudomonadati</taxon>
        <taxon>Pseudomonadota</taxon>
        <taxon>Gammaproteobacteria</taxon>
        <taxon>Oceanospirillales</taxon>
        <taxon>Zooshikellaceae</taxon>
        <taxon>Zooshikella</taxon>
    </lineage>
</organism>
<protein>
    <submittedName>
        <fullName evidence="1">Uncharacterized protein</fullName>
    </submittedName>
</protein>
<sequence>MKAKDWYSWINLMPPKPDDFHVTGEIYVANPGVKAVLCTREPQGINPEILLLDLHLIQEPGMWPQVMTWTQAKYDKVLSPKSPRYRQADIFFNNEPIAQINVEEIH</sequence>
<proteinExistence type="predicted"/>
<evidence type="ECO:0000313" key="1">
    <source>
        <dbReference type="EMBL" id="MBU2713988.1"/>
    </source>
</evidence>
<comment type="caution">
    <text evidence="1">The sequence shown here is derived from an EMBL/GenBank/DDBJ whole genome shotgun (WGS) entry which is preliminary data.</text>
</comment>
<name>A0ABS5ZJK0_9GAMM</name>
<dbReference type="Proteomes" id="UP000690515">
    <property type="component" value="Unassembled WGS sequence"/>
</dbReference>
<dbReference type="EMBL" id="JAGSOY010000129">
    <property type="protein sequence ID" value="MBU2713988.1"/>
    <property type="molecule type" value="Genomic_DNA"/>
</dbReference>
<gene>
    <name evidence="1" type="ORF">KCG35_23310</name>
</gene>
<dbReference type="RefSeq" id="WP_215822264.1">
    <property type="nucleotide sequence ID" value="NZ_JAGSOY010000129.1"/>
</dbReference>